<name>A0A318MWQ8_9PROT</name>
<dbReference type="RefSeq" id="WP_110438825.1">
    <property type="nucleotide sequence ID" value="NZ_CP046393.1"/>
</dbReference>
<feature type="binding site" evidence="4">
    <location>
        <begin position="8"/>
        <end position="12"/>
    </location>
    <ligand>
        <name>ATP</name>
        <dbReference type="ChEBI" id="CHEBI:30616"/>
    </ligand>
</feature>
<dbReference type="PANTHER" id="PTHR23407">
    <property type="entry name" value="ATPASE INHIBITOR/5-FORMYLTETRAHYDROFOLATE CYCLO-LIGASE"/>
    <property type="match status" value="1"/>
</dbReference>
<feature type="coiled-coil region" evidence="6">
    <location>
        <begin position="1"/>
        <end position="35"/>
    </location>
</feature>
<keyword evidence="3 4" id="KW-0067">ATP-binding</keyword>
<keyword evidence="7" id="KW-0436">Ligase</keyword>
<evidence type="ECO:0000313" key="7">
    <source>
        <dbReference type="EMBL" id="PXZ00683.1"/>
    </source>
</evidence>
<dbReference type="PANTHER" id="PTHR23407:SF1">
    <property type="entry name" value="5-FORMYLTETRAHYDROFOLATE CYCLO-LIGASE"/>
    <property type="match status" value="1"/>
</dbReference>
<comment type="similarity">
    <text evidence="1 5">Belongs to the 5-formyltetrahydrofolate cyclo-ligase family.</text>
</comment>
<dbReference type="GO" id="GO:0035999">
    <property type="term" value="P:tetrahydrofolate interconversion"/>
    <property type="evidence" value="ECO:0007669"/>
    <property type="project" value="TreeGrafter"/>
</dbReference>
<dbReference type="InterPro" id="IPR002698">
    <property type="entry name" value="FTHF_cligase"/>
</dbReference>
<keyword evidence="5" id="KW-0460">Magnesium</keyword>
<feature type="binding site" evidence="4">
    <location>
        <position position="60"/>
    </location>
    <ligand>
        <name>substrate</name>
    </ligand>
</feature>
<keyword evidence="8" id="KW-1185">Reference proteome</keyword>
<keyword evidence="6" id="KW-0175">Coiled coil</keyword>
<dbReference type="Gene3D" id="3.40.50.10420">
    <property type="entry name" value="NagB/RpiA/CoA transferase-like"/>
    <property type="match status" value="1"/>
</dbReference>
<comment type="cofactor">
    <cofactor evidence="5">
        <name>Mg(2+)</name>
        <dbReference type="ChEBI" id="CHEBI:18420"/>
    </cofactor>
</comment>
<evidence type="ECO:0000256" key="1">
    <source>
        <dbReference type="ARBA" id="ARBA00010638"/>
    </source>
</evidence>
<dbReference type="NCBIfam" id="TIGR02727">
    <property type="entry name" value="MTHFS_bact"/>
    <property type="match status" value="1"/>
</dbReference>
<accession>A0A318MWQ8</accession>
<comment type="catalytic activity">
    <reaction evidence="5">
        <text>(6S)-5-formyl-5,6,7,8-tetrahydrofolate + ATP = (6R)-5,10-methenyltetrahydrofolate + ADP + phosphate</text>
        <dbReference type="Rhea" id="RHEA:10488"/>
        <dbReference type="ChEBI" id="CHEBI:30616"/>
        <dbReference type="ChEBI" id="CHEBI:43474"/>
        <dbReference type="ChEBI" id="CHEBI:57455"/>
        <dbReference type="ChEBI" id="CHEBI:57457"/>
        <dbReference type="ChEBI" id="CHEBI:456216"/>
        <dbReference type="EC" id="6.3.3.2"/>
    </reaction>
</comment>
<dbReference type="InterPro" id="IPR037171">
    <property type="entry name" value="NagB/RpiA_transferase-like"/>
</dbReference>
<feature type="binding site" evidence="4">
    <location>
        <begin position="133"/>
        <end position="141"/>
    </location>
    <ligand>
        <name>ATP</name>
        <dbReference type="ChEBI" id="CHEBI:30616"/>
    </ligand>
</feature>
<dbReference type="EC" id="6.3.3.2" evidence="5"/>
<dbReference type="GO" id="GO:0009396">
    <property type="term" value="P:folic acid-containing compound biosynthetic process"/>
    <property type="evidence" value="ECO:0007669"/>
    <property type="project" value="TreeGrafter"/>
</dbReference>
<proteinExistence type="inferred from homology"/>
<dbReference type="GO" id="GO:0030272">
    <property type="term" value="F:5-formyltetrahydrofolate cyclo-ligase activity"/>
    <property type="evidence" value="ECO:0007669"/>
    <property type="project" value="UniProtKB-EC"/>
</dbReference>
<evidence type="ECO:0000256" key="2">
    <source>
        <dbReference type="ARBA" id="ARBA00022741"/>
    </source>
</evidence>
<evidence type="ECO:0000256" key="6">
    <source>
        <dbReference type="SAM" id="Coils"/>
    </source>
</evidence>
<dbReference type="InterPro" id="IPR024185">
    <property type="entry name" value="FTHF_cligase-like_sf"/>
</dbReference>
<keyword evidence="5" id="KW-0479">Metal-binding</keyword>
<dbReference type="PIRSF" id="PIRSF006806">
    <property type="entry name" value="FTHF_cligase"/>
    <property type="match status" value="1"/>
</dbReference>
<evidence type="ECO:0000256" key="5">
    <source>
        <dbReference type="RuleBase" id="RU361279"/>
    </source>
</evidence>
<dbReference type="SUPFAM" id="SSF100950">
    <property type="entry name" value="NagB/RpiA/CoA transferase-like"/>
    <property type="match status" value="1"/>
</dbReference>
<dbReference type="OrthoDB" id="9801938at2"/>
<organism evidence="7 8">
    <name type="scientific">Commensalibacter melissae</name>
    <dbReference type="NCBI Taxonomy" id="2070537"/>
    <lineage>
        <taxon>Bacteria</taxon>
        <taxon>Pseudomonadati</taxon>
        <taxon>Pseudomonadota</taxon>
        <taxon>Alphaproteobacteria</taxon>
        <taxon>Acetobacterales</taxon>
        <taxon>Acetobacteraceae</taxon>
    </lineage>
</organism>
<gene>
    <name evidence="7" type="ORF">DK869_04590</name>
</gene>
<dbReference type="GO" id="GO:0005524">
    <property type="term" value="F:ATP binding"/>
    <property type="evidence" value="ECO:0007669"/>
    <property type="project" value="UniProtKB-KW"/>
</dbReference>
<dbReference type="Pfam" id="PF01812">
    <property type="entry name" value="5-FTHF_cyc-lig"/>
    <property type="match status" value="1"/>
</dbReference>
<keyword evidence="2 4" id="KW-0547">Nucleotide-binding</keyword>
<dbReference type="EMBL" id="QGLT01000002">
    <property type="protein sequence ID" value="PXZ00683.1"/>
    <property type="molecule type" value="Genomic_DNA"/>
</dbReference>
<evidence type="ECO:0000256" key="4">
    <source>
        <dbReference type="PIRSR" id="PIRSR006806-1"/>
    </source>
</evidence>
<reference evidence="7 8" key="1">
    <citation type="submission" date="2018-05" db="EMBL/GenBank/DDBJ databases">
        <title>Reference genomes for bee gut microbiota database.</title>
        <authorList>
            <person name="Ellegaard K.M."/>
        </authorList>
    </citation>
    <scope>NUCLEOTIDE SEQUENCE [LARGE SCALE GENOMIC DNA]</scope>
    <source>
        <strain evidence="7 8">ESL0284</strain>
    </source>
</reference>
<comment type="caution">
    <text evidence="7">The sequence shown here is derived from an EMBL/GenBank/DDBJ whole genome shotgun (WGS) entry which is preliminary data.</text>
</comment>
<sequence length="190" mass="22551">MQNISNQKKMLRQKMRQLRIENQILQQKKNKQLNRNIVQYIHKKHFRSQKVAFFWPLEFEADIRDSLHELYRQGYRILLPETPPVGLALQFHLWYPEVQLRPGRYKTLYPDTEIMHPQIIMLPLLAFDRKGNRLGYGGGYYDRTLAVYPTVKTAGIAFSYQEVSTVPVEKFDCSLQTIITETEIIYSQKD</sequence>
<dbReference type="Proteomes" id="UP000247565">
    <property type="component" value="Unassembled WGS sequence"/>
</dbReference>
<evidence type="ECO:0000256" key="3">
    <source>
        <dbReference type="ARBA" id="ARBA00022840"/>
    </source>
</evidence>
<protein>
    <recommendedName>
        <fullName evidence="5">5-formyltetrahydrofolate cyclo-ligase</fullName>
        <ecNumber evidence="5">6.3.3.2</ecNumber>
    </recommendedName>
</protein>
<evidence type="ECO:0000313" key="8">
    <source>
        <dbReference type="Proteomes" id="UP000247565"/>
    </source>
</evidence>
<dbReference type="GO" id="GO:0046872">
    <property type="term" value="F:metal ion binding"/>
    <property type="evidence" value="ECO:0007669"/>
    <property type="project" value="UniProtKB-KW"/>
</dbReference>
<dbReference type="AlphaFoldDB" id="A0A318MWQ8"/>